<feature type="domain" description="NADH-ubiquinone oxidoreductase 51kDa subunit FMN-binding" evidence="6">
    <location>
        <begin position="122"/>
        <end position="159"/>
    </location>
</feature>
<reference evidence="7 8" key="1">
    <citation type="submission" date="2019-09" db="EMBL/GenBank/DDBJ databases">
        <authorList>
            <person name="Ou C."/>
        </authorList>
    </citation>
    <scope>NUCLEOTIDE SEQUENCE [LARGE SCALE GENOMIC DNA]</scope>
    <source>
        <strain evidence="7">S2</strain>
        <tissue evidence="7">Leaf</tissue>
    </source>
</reference>
<dbReference type="PANTHER" id="PTHR11780">
    <property type="entry name" value="NADH-UBIQUINONE OXIDOREDUCTASE FLAVOPROTEIN 1 NDUFV1"/>
    <property type="match status" value="1"/>
</dbReference>
<dbReference type="SUPFAM" id="SSF142019">
    <property type="entry name" value="Nqo1 FMN-binding domain-like"/>
    <property type="match status" value="2"/>
</dbReference>
<name>A0A5N5HFN4_9ROSA</name>
<dbReference type="EMBL" id="SMOL01000160">
    <property type="protein sequence ID" value="KAB2624902.1"/>
    <property type="molecule type" value="Genomic_DNA"/>
</dbReference>
<keyword evidence="7" id="KW-0830">Ubiquinone</keyword>
<dbReference type="GO" id="GO:0006120">
    <property type="term" value="P:mitochondrial electron transport, NADH to ubiquinone"/>
    <property type="evidence" value="ECO:0007669"/>
    <property type="project" value="TreeGrafter"/>
</dbReference>
<dbReference type="GO" id="GO:0051539">
    <property type="term" value="F:4 iron, 4 sulfur cluster binding"/>
    <property type="evidence" value="ECO:0007669"/>
    <property type="project" value="UniProtKB-KW"/>
</dbReference>
<keyword evidence="3" id="KW-0408">Iron</keyword>
<dbReference type="Gene3D" id="3.40.50.11540">
    <property type="entry name" value="NADH-ubiquinone oxidoreductase 51kDa subunit"/>
    <property type="match status" value="2"/>
</dbReference>
<dbReference type="GO" id="GO:0046872">
    <property type="term" value="F:metal ion binding"/>
    <property type="evidence" value="ECO:0007669"/>
    <property type="project" value="UniProtKB-KW"/>
</dbReference>
<sequence>MRHDPHKLLEGCLITGVGMRASAADIYIRGEYVNERLNLVKARNEAYAAGLLGKNACGSGYDFDVHIHFGAGAYIGGLKDEDCIFTNLYGLHDPFLKGPMKRGDWYRTKDLWSFMPIVSDGRPSYLVVNADESEPGTCNNGEIMHHDPHKFLEGCLIAGLLSNGWLLSCRPSLVHGCVQVVPEEGKFSDGRRIRWLAGSRIGGGEQSRWFSVVRFCLGFTVVGLIFCVFFVFRPVLCL</sequence>
<feature type="transmembrane region" description="Helical" evidence="5">
    <location>
        <begin position="209"/>
        <end position="232"/>
    </location>
</feature>
<evidence type="ECO:0000256" key="2">
    <source>
        <dbReference type="ARBA" id="ARBA00022723"/>
    </source>
</evidence>
<evidence type="ECO:0000313" key="8">
    <source>
        <dbReference type="Proteomes" id="UP000327157"/>
    </source>
</evidence>
<dbReference type="InterPro" id="IPR011538">
    <property type="entry name" value="Nuo51_FMN-bd"/>
</dbReference>
<keyword evidence="1" id="KW-0004">4Fe-4S</keyword>
<keyword evidence="5" id="KW-0812">Transmembrane</keyword>
<dbReference type="Proteomes" id="UP000327157">
    <property type="component" value="Chromosome 16"/>
</dbReference>
<keyword evidence="2" id="KW-0479">Metal-binding</keyword>
<evidence type="ECO:0000256" key="5">
    <source>
        <dbReference type="SAM" id="Phobius"/>
    </source>
</evidence>
<dbReference type="Pfam" id="PF01512">
    <property type="entry name" value="Complex1_51K"/>
    <property type="match status" value="1"/>
</dbReference>
<reference evidence="8" key="2">
    <citation type="submission" date="2019-10" db="EMBL/GenBank/DDBJ databases">
        <title>A de novo genome assembly of a pear dwarfing rootstock.</title>
        <authorList>
            <person name="Wang F."/>
            <person name="Wang J."/>
            <person name="Li S."/>
            <person name="Zhang Y."/>
            <person name="Fang M."/>
            <person name="Ma L."/>
            <person name="Zhao Y."/>
            <person name="Jiang S."/>
        </authorList>
    </citation>
    <scope>NUCLEOTIDE SEQUENCE [LARGE SCALE GENOMIC DNA]</scope>
</reference>
<evidence type="ECO:0000313" key="7">
    <source>
        <dbReference type="EMBL" id="KAB2624902.1"/>
    </source>
</evidence>
<keyword evidence="5" id="KW-0472">Membrane</keyword>
<dbReference type="InterPro" id="IPR050837">
    <property type="entry name" value="ComplexI_51kDa_subunit"/>
</dbReference>
<keyword evidence="5" id="KW-1133">Transmembrane helix</keyword>
<dbReference type="GO" id="GO:0005739">
    <property type="term" value="C:mitochondrion"/>
    <property type="evidence" value="ECO:0007669"/>
    <property type="project" value="GOC"/>
</dbReference>
<organism evidence="7 8">
    <name type="scientific">Pyrus ussuriensis x Pyrus communis</name>
    <dbReference type="NCBI Taxonomy" id="2448454"/>
    <lineage>
        <taxon>Eukaryota</taxon>
        <taxon>Viridiplantae</taxon>
        <taxon>Streptophyta</taxon>
        <taxon>Embryophyta</taxon>
        <taxon>Tracheophyta</taxon>
        <taxon>Spermatophyta</taxon>
        <taxon>Magnoliopsida</taxon>
        <taxon>eudicotyledons</taxon>
        <taxon>Gunneridae</taxon>
        <taxon>Pentapetalae</taxon>
        <taxon>rosids</taxon>
        <taxon>fabids</taxon>
        <taxon>Rosales</taxon>
        <taxon>Rosaceae</taxon>
        <taxon>Amygdaloideae</taxon>
        <taxon>Maleae</taxon>
        <taxon>Pyrus</taxon>
    </lineage>
</organism>
<dbReference type="InterPro" id="IPR037225">
    <property type="entry name" value="Nuo51_FMN-bd_sf"/>
</dbReference>
<accession>A0A5N5HFN4</accession>
<reference evidence="7 8" key="3">
    <citation type="submission" date="2019-11" db="EMBL/GenBank/DDBJ databases">
        <title>A de novo genome assembly of a pear dwarfing rootstock.</title>
        <authorList>
            <person name="Wang F."/>
            <person name="Wang J."/>
            <person name="Li S."/>
            <person name="Zhang Y."/>
            <person name="Fang M."/>
            <person name="Ma L."/>
            <person name="Zhao Y."/>
            <person name="Jiang S."/>
        </authorList>
    </citation>
    <scope>NUCLEOTIDE SEQUENCE [LARGE SCALE GENOMIC DNA]</scope>
    <source>
        <strain evidence="7">S2</strain>
        <tissue evidence="7">Leaf</tissue>
    </source>
</reference>
<evidence type="ECO:0000259" key="6">
    <source>
        <dbReference type="Pfam" id="PF01512"/>
    </source>
</evidence>
<evidence type="ECO:0000256" key="1">
    <source>
        <dbReference type="ARBA" id="ARBA00022485"/>
    </source>
</evidence>
<keyword evidence="4" id="KW-0411">Iron-sulfur</keyword>
<evidence type="ECO:0000256" key="4">
    <source>
        <dbReference type="ARBA" id="ARBA00023014"/>
    </source>
</evidence>
<dbReference type="AlphaFoldDB" id="A0A5N5HFN4"/>
<protein>
    <submittedName>
        <fullName evidence="7">NADH dehydrogenase [ubiquinone] flavoprotein 1</fullName>
    </submittedName>
</protein>
<dbReference type="OrthoDB" id="42889at2759"/>
<dbReference type="PANTHER" id="PTHR11780:SF10">
    <property type="entry name" value="NADH DEHYDROGENASE [UBIQUINONE] FLAVOPROTEIN 1, MITOCHONDRIAL"/>
    <property type="match status" value="1"/>
</dbReference>
<keyword evidence="8" id="KW-1185">Reference proteome</keyword>
<gene>
    <name evidence="7" type="ORF">D8674_016562</name>
</gene>
<comment type="caution">
    <text evidence="7">The sequence shown here is derived from an EMBL/GenBank/DDBJ whole genome shotgun (WGS) entry which is preliminary data.</text>
</comment>
<evidence type="ECO:0000256" key="3">
    <source>
        <dbReference type="ARBA" id="ARBA00023004"/>
    </source>
</evidence>
<proteinExistence type="predicted"/>